<dbReference type="InterPro" id="IPR004245">
    <property type="entry name" value="DUF229"/>
</dbReference>
<name>A0A9N9QJD9_9CUCU</name>
<dbReference type="AlphaFoldDB" id="A0A9N9QJD9"/>
<reference evidence="2" key="1">
    <citation type="submission" date="2022-01" db="EMBL/GenBank/DDBJ databases">
        <authorList>
            <person name="King R."/>
        </authorList>
    </citation>
    <scope>NUCLEOTIDE SEQUENCE</scope>
</reference>
<keyword evidence="3" id="KW-1185">Reference proteome</keyword>
<accession>A0A9N9QJD9</accession>
<feature type="transmembrane region" description="Helical" evidence="1">
    <location>
        <begin position="12"/>
        <end position="30"/>
    </location>
</feature>
<organism evidence="2 3">
    <name type="scientific">Ceutorhynchus assimilis</name>
    <name type="common">cabbage seed weevil</name>
    <dbReference type="NCBI Taxonomy" id="467358"/>
    <lineage>
        <taxon>Eukaryota</taxon>
        <taxon>Metazoa</taxon>
        <taxon>Ecdysozoa</taxon>
        <taxon>Arthropoda</taxon>
        <taxon>Hexapoda</taxon>
        <taxon>Insecta</taxon>
        <taxon>Pterygota</taxon>
        <taxon>Neoptera</taxon>
        <taxon>Endopterygota</taxon>
        <taxon>Coleoptera</taxon>
        <taxon>Polyphaga</taxon>
        <taxon>Cucujiformia</taxon>
        <taxon>Curculionidae</taxon>
        <taxon>Ceutorhynchinae</taxon>
        <taxon>Ceutorhynchus</taxon>
    </lineage>
</organism>
<dbReference type="OrthoDB" id="413313at2759"/>
<dbReference type="Pfam" id="PF02995">
    <property type="entry name" value="DUF229"/>
    <property type="match status" value="1"/>
</dbReference>
<dbReference type="GO" id="GO:0005615">
    <property type="term" value="C:extracellular space"/>
    <property type="evidence" value="ECO:0007669"/>
    <property type="project" value="TreeGrafter"/>
</dbReference>
<dbReference type="Gene3D" id="3.40.720.10">
    <property type="entry name" value="Alkaline Phosphatase, subunit A"/>
    <property type="match status" value="1"/>
</dbReference>
<dbReference type="PANTHER" id="PTHR10974">
    <property type="entry name" value="FI08016P-RELATED"/>
    <property type="match status" value="1"/>
</dbReference>
<protein>
    <submittedName>
        <fullName evidence="2">Uncharacterized protein</fullName>
    </submittedName>
</protein>
<keyword evidence="1" id="KW-0472">Membrane</keyword>
<evidence type="ECO:0000313" key="2">
    <source>
        <dbReference type="EMBL" id="CAG9761090.1"/>
    </source>
</evidence>
<dbReference type="SUPFAM" id="SSF53649">
    <property type="entry name" value="Alkaline phosphatase-like"/>
    <property type="match status" value="1"/>
</dbReference>
<gene>
    <name evidence="2" type="ORF">CEUTPL_LOCUS1801</name>
</gene>
<dbReference type="CDD" id="cd16021">
    <property type="entry name" value="ALP_like"/>
    <property type="match status" value="1"/>
</dbReference>
<dbReference type="InterPro" id="IPR017850">
    <property type="entry name" value="Alkaline_phosphatase_core_sf"/>
</dbReference>
<dbReference type="Proteomes" id="UP001152799">
    <property type="component" value="Chromosome 1"/>
</dbReference>
<dbReference type="PANTHER" id="PTHR10974:SF9">
    <property type="entry name" value="DUF229 DOMAIN CONTAINING PROTEIN-RELATED"/>
    <property type="match status" value="1"/>
</dbReference>
<sequence>MYEIISSGTWKKVILVMFISGSILLTISYYDYTKLLTYQILLNSNSDNKENVSSANNHTEDEDQPYLVSSRKCNIIDIDPFSRDAKKYFQPVKYRSCSKNDLLTYVTKEDNIAVVHIDSEVLTQYTKSPISCCYSDVKRSNSTRNPDGSISLSLCKEFQENVTITQEAILIKCTEPNSQKLIYENVHTSVITTKNVQKKMHLFDNSSAKPISVLFVGIDSISRLNFIRALPNTHRYVEDNGWIPLKGYNKMDDNTFPNLMAIFTGYNQTTAYKICNPKAVGLLDNCSMLWYTYRDLGYVTGYGEDEAVISTFNYNKKGFLTKPTDYYFRPYIMATEKLKKIIVSSMAYCTGPETAGERILNLVKDFAVTFKNNPNFGFFWMNTFSHNEVSAPSMMDNKLLVFLKNLHSSGVTNSSIIIFLSDHGIRFGDIRLTETGWLEERLPFIYFSFPPWFKEKFSEEYKNFLNNVNKLTSPYDIHMSLQHLLKMSGFNYSIIPSDACPKCVSLFENISKERSCEEAGITDHWCTCAGYSETKLNSKVEQKISNFVIDLIDGIINKKIKNKNICAKYKATEISIRLGKKFSYKNISYALVLLKTHPKAVFETTISFVGDISNSTLEAGDVSRLDYYNYHSQCVSDGYLKKYCYCR</sequence>
<keyword evidence="1" id="KW-0812">Transmembrane</keyword>
<dbReference type="EMBL" id="OU892277">
    <property type="protein sequence ID" value="CAG9761090.1"/>
    <property type="molecule type" value="Genomic_DNA"/>
</dbReference>
<dbReference type="FunFam" id="3.40.720.10:FF:000017">
    <property type="entry name" value="Predicted protein"/>
    <property type="match status" value="1"/>
</dbReference>
<evidence type="ECO:0000256" key="1">
    <source>
        <dbReference type="SAM" id="Phobius"/>
    </source>
</evidence>
<proteinExistence type="predicted"/>
<evidence type="ECO:0000313" key="3">
    <source>
        <dbReference type="Proteomes" id="UP001152799"/>
    </source>
</evidence>
<keyword evidence="1" id="KW-1133">Transmembrane helix</keyword>